<dbReference type="GO" id="GO:0004252">
    <property type="term" value="F:serine-type endopeptidase activity"/>
    <property type="evidence" value="ECO:0007669"/>
    <property type="project" value="InterPro"/>
</dbReference>
<comment type="caution">
    <text evidence="2">The sequence shown here is derived from an EMBL/GenBank/DDBJ whole genome shotgun (WGS) entry which is preliminary data.</text>
</comment>
<dbReference type="InterPro" id="IPR001314">
    <property type="entry name" value="Peptidase_S1A"/>
</dbReference>
<dbReference type="SUPFAM" id="SSF50494">
    <property type="entry name" value="Trypsin-like serine proteases"/>
    <property type="match status" value="1"/>
</dbReference>
<dbReference type="InterPro" id="IPR001254">
    <property type="entry name" value="Trypsin_dom"/>
</dbReference>
<dbReference type="GO" id="GO:0006508">
    <property type="term" value="P:proteolysis"/>
    <property type="evidence" value="ECO:0007669"/>
    <property type="project" value="InterPro"/>
</dbReference>
<proteinExistence type="predicted"/>
<evidence type="ECO:0000259" key="1">
    <source>
        <dbReference type="Pfam" id="PF00089"/>
    </source>
</evidence>
<dbReference type="AlphaFoldDB" id="A0A232EYL4"/>
<organism evidence="2 3">
    <name type="scientific">Trichomalopsis sarcophagae</name>
    <dbReference type="NCBI Taxonomy" id="543379"/>
    <lineage>
        <taxon>Eukaryota</taxon>
        <taxon>Metazoa</taxon>
        <taxon>Ecdysozoa</taxon>
        <taxon>Arthropoda</taxon>
        <taxon>Hexapoda</taxon>
        <taxon>Insecta</taxon>
        <taxon>Pterygota</taxon>
        <taxon>Neoptera</taxon>
        <taxon>Endopterygota</taxon>
        <taxon>Hymenoptera</taxon>
        <taxon>Apocrita</taxon>
        <taxon>Proctotrupomorpha</taxon>
        <taxon>Chalcidoidea</taxon>
        <taxon>Pteromalidae</taxon>
        <taxon>Pteromalinae</taxon>
        <taxon>Trichomalopsis</taxon>
    </lineage>
</organism>
<evidence type="ECO:0000313" key="3">
    <source>
        <dbReference type="Proteomes" id="UP000215335"/>
    </source>
</evidence>
<dbReference type="PRINTS" id="PR00722">
    <property type="entry name" value="CHYMOTRYPSIN"/>
</dbReference>
<dbReference type="InterPro" id="IPR018114">
    <property type="entry name" value="TRYPSIN_HIS"/>
</dbReference>
<dbReference type="InterPro" id="IPR043504">
    <property type="entry name" value="Peptidase_S1_PA_chymotrypsin"/>
</dbReference>
<sequence length="157" mass="17931">MRNTPSSTGTLLRGGVLVTKCHIVTASHCFVGEKLSSLRVLVVISNFNNEAEVIDVEKEKLDGDDHDITVLKLKKEVIFHLARTIPVYDQFYDKDDVQLEIIGWDKTERGSPVLYSYNGVQKLIDVNEAQCKKSCSRINTQARVYNYRDFIKDMIYV</sequence>
<dbReference type="InterPro" id="IPR009003">
    <property type="entry name" value="Peptidase_S1_PA"/>
</dbReference>
<dbReference type="EMBL" id="NNAY01001622">
    <property type="protein sequence ID" value="OXU23399.1"/>
    <property type="molecule type" value="Genomic_DNA"/>
</dbReference>
<dbReference type="Proteomes" id="UP000215335">
    <property type="component" value="Unassembled WGS sequence"/>
</dbReference>
<name>A0A232EYL4_9HYME</name>
<dbReference type="Gene3D" id="2.40.10.10">
    <property type="entry name" value="Trypsin-like serine proteases"/>
    <property type="match status" value="2"/>
</dbReference>
<dbReference type="PROSITE" id="PS00134">
    <property type="entry name" value="TRYPSIN_HIS"/>
    <property type="match status" value="1"/>
</dbReference>
<keyword evidence="3" id="KW-1185">Reference proteome</keyword>
<gene>
    <name evidence="2" type="ORF">TSAR_002108</name>
</gene>
<reference evidence="2 3" key="1">
    <citation type="journal article" date="2017" name="Curr. Biol.">
        <title>The Evolution of Venom by Co-option of Single-Copy Genes.</title>
        <authorList>
            <person name="Martinson E.O."/>
            <person name="Mrinalini"/>
            <person name="Kelkar Y.D."/>
            <person name="Chang C.H."/>
            <person name="Werren J.H."/>
        </authorList>
    </citation>
    <scope>NUCLEOTIDE SEQUENCE [LARGE SCALE GENOMIC DNA]</scope>
    <source>
        <strain evidence="2 3">Alberta</strain>
        <tissue evidence="2">Whole body</tissue>
    </source>
</reference>
<dbReference type="Pfam" id="PF00089">
    <property type="entry name" value="Trypsin"/>
    <property type="match status" value="1"/>
</dbReference>
<protein>
    <recommendedName>
        <fullName evidence="1">Peptidase S1 domain-containing protein</fullName>
    </recommendedName>
</protein>
<evidence type="ECO:0000313" key="2">
    <source>
        <dbReference type="EMBL" id="OXU23399.1"/>
    </source>
</evidence>
<feature type="domain" description="Peptidase S1" evidence="1">
    <location>
        <begin position="11"/>
        <end position="134"/>
    </location>
</feature>
<accession>A0A232EYL4</accession>